<dbReference type="Pfam" id="PF00042">
    <property type="entry name" value="Globin"/>
    <property type="match status" value="1"/>
</dbReference>
<dbReference type="PROSITE" id="PS01033">
    <property type="entry name" value="GLOBIN"/>
    <property type="match status" value="1"/>
</dbReference>
<dbReference type="AlphaFoldDB" id="A0A336LVQ6"/>
<dbReference type="VEuPathDB" id="VectorBase:CSON006200"/>
<dbReference type="PANTHER" id="PTHR47217:SF1">
    <property type="entry name" value="GLOBIN-LIKE PROTEIN"/>
    <property type="match status" value="1"/>
</dbReference>
<dbReference type="GO" id="GO:0005344">
    <property type="term" value="F:oxygen carrier activity"/>
    <property type="evidence" value="ECO:0007669"/>
    <property type="project" value="UniProtKB-KW"/>
</dbReference>
<dbReference type="InterPro" id="IPR009050">
    <property type="entry name" value="Globin-like_sf"/>
</dbReference>
<evidence type="ECO:0000259" key="7">
    <source>
        <dbReference type="PROSITE" id="PS01033"/>
    </source>
</evidence>
<evidence type="ECO:0000256" key="4">
    <source>
        <dbReference type="ARBA" id="ARBA00022723"/>
    </source>
</evidence>
<dbReference type="PANTHER" id="PTHR47217">
    <property type="entry name" value="GLOBIN-LIKE PROTEIN"/>
    <property type="match status" value="1"/>
</dbReference>
<dbReference type="GO" id="GO:0046872">
    <property type="term" value="F:metal ion binding"/>
    <property type="evidence" value="ECO:0007669"/>
    <property type="project" value="UniProtKB-KW"/>
</dbReference>
<accession>A0A336LVQ6</accession>
<dbReference type="InterPro" id="IPR012292">
    <property type="entry name" value="Globin/Proto"/>
</dbReference>
<dbReference type="GO" id="GO:0020037">
    <property type="term" value="F:heme binding"/>
    <property type="evidence" value="ECO:0007669"/>
    <property type="project" value="InterPro"/>
</dbReference>
<sequence length="172" mass="20551">MDDLPKECVIIIKKTWEKISNNLFDYSDDIMFRYFEKYPEYLSAFPKFANFSLDELRGKAVFRAHGSRIISQISTAVDCLDRDGGFDEIKHFWHRLGDLHRRKRINKQQLLQLRDTIIAEILQANIGITPHSIREIKQAWMKFFAIMYAPAFETIEMMNWKEYFEGREFIDI</sequence>
<keyword evidence="3 6" id="KW-0561">Oxygen transport</keyword>
<protein>
    <submittedName>
        <fullName evidence="8">CSON006200 protein</fullName>
    </submittedName>
</protein>
<keyword evidence="1 6" id="KW-0813">Transport</keyword>
<evidence type="ECO:0000256" key="3">
    <source>
        <dbReference type="ARBA" id="ARBA00022621"/>
    </source>
</evidence>
<dbReference type="GO" id="GO:0019825">
    <property type="term" value="F:oxygen binding"/>
    <property type="evidence" value="ECO:0007669"/>
    <property type="project" value="InterPro"/>
</dbReference>
<evidence type="ECO:0000313" key="8">
    <source>
        <dbReference type="EMBL" id="SSX22132.1"/>
    </source>
</evidence>
<keyword evidence="4" id="KW-0479">Metal-binding</keyword>
<keyword evidence="2 6" id="KW-0349">Heme</keyword>
<evidence type="ECO:0000256" key="2">
    <source>
        <dbReference type="ARBA" id="ARBA00022617"/>
    </source>
</evidence>
<dbReference type="InterPro" id="IPR044399">
    <property type="entry name" value="Mb-like_M"/>
</dbReference>
<name>A0A336LVQ6_CULSO</name>
<dbReference type="CDD" id="cd01040">
    <property type="entry name" value="Mb-like"/>
    <property type="match status" value="1"/>
</dbReference>
<gene>
    <name evidence="8" type="primary">CSON006200</name>
</gene>
<comment type="similarity">
    <text evidence="6">Belongs to the globin family.</text>
</comment>
<evidence type="ECO:0000256" key="6">
    <source>
        <dbReference type="RuleBase" id="RU000356"/>
    </source>
</evidence>
<organism evidence="8">
    <name type="scientific">Culicoides sonorensis</name>
    <name type="common">Biting midge</name>
    <dbReference type="NCBI Taxonomy" id="179676"/>
    <lineage>
        <taxon>Eukaryota</taxon>
        <taxon>Metazoa</taxon>
        <taxon>Ecdysozoa</taxon>
        <taxon>Arthropoda</taxon>
        <taxon>Hexapoda</taxon>
        <taxon>Insecta</taxon>
        <taxon>Pterygota</taxon>
        <taxon>Neoptera</taxon>
        <taxon>Endopterygota</taxon>
        <taxon>Diptera</taxon>
        <taxon>Nematocera</taxon>
        <taxon>Chironomoidea</taxon>
        <taxon>Ceratopogonidae</taxon>
        <taxon>Ceratopogoninae</taxon>
        <taxon>Culicoides</taxon>
        <taxon>Monoculicoides</taxon>
    </lineage>
</organism>
<reference evidence="8" key="1">
    <citation type="submission" date="2018-07" db="EMBL/GenBank/DDBJ databases">
        <authorList>
            <person name="Quirk P.G."/>
            <person name="Krulwich T.A."/>
        </authorList>
    </citation>
    <scope>NUCLEOTIDE SEQUENCE</scope>
</reference>
<evidence type="ECO:0000256" key="5">
    <source>
        <dbReference type="ARBA" id="ARBA00023004"/>
    </source>
</evidence>
<proteinExistence type="inferred from homology"/>
<keyword evidence="5" id="KW-0408">Iron</keyword>
<feature type="domain" description="Globin" evidence="7">
    <location>
        <begin position="3"/>
        <end position="156"/>
    </location>
</feature>
<dbReference type="SUPFAM" id="SSF46458">
    <property type="entry name" value="Globin-like"/>
    <property type="match status" value="1"/>
</dbReference>
<dbReference type="EMBL" id="UFQT01000234">
    <property type="protein sequence ID" value="SSX22132.1"/>
    <property type="molecule type" value="Genomic_DNA"/>
</dbReference>
<evidence type="ECO:0000256" key="1">
    <source>
        <dbReference type="ARBA" id="ARBA00022448"/>
    </source>
</evidence>
<dbReference type="Gene3D" id="1.10.490.10">
    <property type="entry name" value="Globins"/>
    <property type="match status" value="1"/>
</dbReference>
<dbReference type="InterPro" id="IPR000971">
    <property type="entry name" value="Globin"/>
</dbReference>